<dbReference type="InterPro" id="IPR045886">
    <property type="entry name" value="ThiF/MoeB/HesA"/>
</dbReference>
<dbReference type="InterPro" id="IPR000594">
    <property type="entry name" value="ThiF_NAD_FAD-bd"/>
</dbReference>
<reference evidence="2" key="1">
    <citation type="journal article" date="2012" name="Science">
        <title>Fermentation, hydrogen, and sulfur metabolism in multiple uncultivated bacterial phyla.</title>
        <authorList>
            <person name="Wrighton K.C."/>
            <person name="Thomas B.C."/>
            <person name="Sharon I."/>
            <person name="Miller C.S."/>
            <person name="Castelle C.J."/>
            <person name="VerBerkmoes N.C."/>
            <person name="Wilkins M.J."/>
            <person name="Hettich R.L."/>
            <person name="Lipton M.S."/>
            <person name="Williams K.H."/>
            <person name="Long P.E."/>
            <person name="Banfield J.F."/>
        </authorList>
    </citation>
    <scope>NUCLEOTIDE SEQUENCE [LARGE SCALE GENOMIC DNA]</scope>
</reference>
<evidence type="ECO:0000313" key="2">
    <source>
        <dbReference type="EMBL" id="EKE29866.1"/>
    </source>
</evidence>
<dbReference type="InterPro" id="IPR035985">
    <property type="entry name" value="Ubiquitin-activating_enz"/>
</dbReference>
<protein>
    <recommendedName>
        <fullName evidence="1">THIF-type NAD/FAD binding fold domain-containing protein</fullName>
    </recommendedName>
</protein>
<sequence>MSGEFDIKKALAEQANQTKGLNKDEWGASHLKDSKIFAMLKEVKMCIDPFPYELQNLHNERVSKFFEGAGNLGTVTIIGLGGGGEIALHMLRSGVVSLNLIDCDILDPGNLVRHICGNNHILKNKAEAVKSVLDEYSGWHQDSIKAFSWNIFDEHKQFDDIIASSDAVVVATDNDSSKFYANEVCKKYDVPSIFVGMYEDGCGGEVFTSLPNYGCYECATHFQGRIDYLTSYMESASKKDCSSKRDAKAMPGLGIDQSFLCAIAARKCLDILVSKSGGKSLPPVGKNLIIWSLFGIPGITDSHLSSIHLTIEKHPNCSLCNP</sequence>
<dbReference type="EMBL" id="AMFJ01000086">
    <property type="protein sequence ID" value="EKE29866.1"/>
    <property type="molecule type" value="Genomic_DNA"/>
</dbReference>
<dbReference type="Pfam" id="PF00899">
    <property type="entry name" value="ThiF"/>
    <property type="match status" value="1"/>
</dbReference>
<name>K2FF84_9BACT</name>
<dbReference type="Gene3D" id="3.40.50.720">
    <property type="entry name" value="NAD(P)-binding Rossmann-like Domain"/>
    <property type="match status" value="1"/>
</dbReference>
<comment type="caution">
    <text evidence="2">The sequence shown here is derived from an EMBL/GenBank/DDBJ whole genome shotgun (WGS) entry which is preliminary data.</text>
</comment>
<dbReference type="SUPFAM" id="SSF69572">
    <property type="entry name" value="Activating enzymes of the ubiquitin-like proteins"/>
    <property type="match status" value="1"/>
</dbReference>
<proteinExistence type="predicted"/>
<organism evidence="2">
    <name type="scientific">uncultured bacterium</name>
    <name type="common">gcode 4</name>
    <dbReference type="NCBI Taxonomy" id="1234023"/>
    <lineage>
        <taxon>Bacteria</taxon>
        <taxon>environmental samples</taxon>
    </lineage>
</organism>
<accession>K2FF84</accession>
<dbReference type="GO" id="GO:0061504">
    <property type="term" value="P:cyclic threonylcarbamoyladenosine biosynthetic process"/>
    <property type="evidence" value="ECO:0007669"/>
    <property type="project" value="TreeGrafter"/>
</dbReference>
<dbReference type="PANTHER" id="PTHR43267:SF1">
    <property type="entry name" value="TRNA THREONYLCARBAMOYLADENOSINE DEHYDRATASE"/>
    <property type="match status" value="1"/>
</dbReference>
<evidence type="ECO:0000259" key="1">
    <source>
        <dbReference type="Pfam" id="PF00899"/>
    </source>
</evidence>
<feature type="domain" description="THIF-type NAD/FAD binding fold" evidence="1">
    <location>
        <begin position="74"/>
        <end position="233"/>
    </location>
</feature>
<dbReference type="GO" id="GO:0008641">
    <property type="term" value="F:ubiquitin-like modifier activating enzyme activity"/>
    <property type="evidence" value="ECO:0007669"/>
    <property type="project" value="InterPro"/>
</dbReference>
<dbReference type="PANTHER" id="PTHR43267">
    <property type="entry name" value="TRNA THREONYLCARBAMOYLADENOSINE DEHYDRATASE"/>
    <property type="match status" value="1"/>
</dbReference>
<dbReference type="GO" id="GO:0061503">
    <property type="term" value="F:tRNA threonylcarbamoyladenosine dehydratase"/>
    <property type="evidence" value="ECO:0007669"/>
    <property type="project" value="TreeGrafter"/>
</dbReference>
<gene>
    <name evidence="2" type="ORF">ACD_2C00086G0002</name>
</gene>
<dbReference type="AlphaFoldDB" id="K2FF84"/>